<dbReference type="Proteomes" id="UP000288291">
    <property type="component" value="Unassembled WGS sequence"/>
</dbReference>
<dbReference type="RefSeq" id="WP_103661458.1">
    <property type="nucleotide sequence ID" value="NZ_ML136896.1"/>
</dbReference>
<gene>
    <name evidence="1" type="ORF">EJK17_09120</name>
</gene>
<protein>
    <submittedName>
        <fullName evidence="1">ArpU family transcriptional regulator</fullName>
    </submittedName>
</protein>
<dbReference type="InterPro" id="IPR006524">
    <property type="entry name" value="ArpU-like"/>
</dbReference>
<sequence>MADRAEQLFLDDEMAIDHKETARNVRDFLTNNFEKYQNLAGLNPSDLSVIDDSHISSPKMDASGVSAHGGVNHTESSFNRIMAAEQACKAIYHTIRNCRQSDTKPYRKILTEVYLNCVEDTKVQGMLGYSPSQYDELKRRALCEFADRFDAWKYRYHVEYLKDLHAWVG</sequence>
<organism evidence="1 2">
    <name type="scientific">Lactobacillus xujianguonis</name>
    <dbReference type="NCBI Taxonomy" id="2495899"/>
    <lineage>
        <taxon>Bacteria</taxon>
        <taxon>Bacillati</taxon>
        <taxon>Bacillota</taxon>
        <taxon>Bacilli</taxon>
        <taxon>Lactobacillales</taxon>
        <taxon>Lactobacillaceae</taxon>
        <taxon>Lactobacillus</taxon>
    </lineage>
</organism>
<keyword evidence="2" id="KW-1185">Reference proteome</keyword>
<evidence type="ECO:0000313" key="2">
    <source>
        <dbReference type="Proteomes" id="UP000288291"/>
    </source>
</evidence>
<comment type="caution">
    <text evidence="1">The sequence shown here is derived from an EMBL/GenBank/DDBJ whole genome shotgun (WGS) entry which is preliminary data.</text>
</comment>
<proteinExistence type="predicted"/>
<name>A0A437STK8_9LACO</name>
<accession>A0A437STK8</accession>
<dbReference type="AlphaFoldDB" id="A0A437STK8"/>
<reference evidence="1 2" key="1">
    <citation type="submission" date="2018-12" db="EMBL/GenBank/DDBJ databases">
        <authorList>
            <person name="Meng J."/>
        </authorList>
    </citation>
    <scope>NUCLEOTIDE SEQUENCE [LARGE SCALE GENOMIC DNA]</scope>
    <source>
        <strain evidence="1 2">HT111-2</strain>
    </source>
</reference>
<dbReference type="EMBL" id="RXIA01000028">
    <property type="protein sequence ID" value="RVU70182.1"/>
    <property type="molecule type" value="Genomic_DNA"/>
</dbReference>
<dbReference type="NCBIfam" id="TIGR01637">
    <property type="entry name" value="phage_arpU"/>
    <property type="match status" value="1"/>
</dbReference>
<evidence type="ECO:0000313" key="1">
    <source>
        <dbReference type="EMBL" id="RVU70182.1"/>
    </source>
</evidence>